<evidence type="ECO:0000313" key="1">
    <source>
        <dbReference type="EMBL" id="NIK74599.1"/>
    </source>
</evidence>
<dbReference type="GO" id="GO:0019213">
    <property type="term" value="F:deacetylase activity"/>
    <property type="evidence" value="ECO:0007669"/>
    <property type="project" value="InterPro"/>
</dbReference>
<dbReference type="EMBL" id="JAASRN010000003">
    <property type="protein sequence ID" value="NIK74599.1"/>
    <property type="molecule type" value="Genomic_DNA"/>
</dbReference>
<organism evidence="1 2">
    <name type="scientific">Thermonema lapsum</name>
    <dbReference type="NCBI Taxonomy" id="28195"/>
    <lineage>
        <taxon>Bacteria</taxon>
        <taxon>Pseudomonadati</taxon>
        <taxon>Bacteroidota</taxon>
        <taxon>Cytophagia</taxon>
        <taxon>Cytophagales</taxon>
        <taxon>Thermonemataceae</taxon>
        <taxon>Thermonema</taxon>
    </lineage>
</organism>
<name>A0A846MT31_9BACT</name>
<dbReference type="NCBIfam" id="TIGR04001">
    <property type="entry name" value="thiol_BshB1"/>
    <property type="match status" value="1"/>
</dbReference>
<accession>A0A846MT31</accession>
<proteinExistence type="predicted"/>
<dbReference type="Gene3D" id="3.40.50.10320">
    <property type="entry name" value="LmbE-like"/>
    <property type="match status" value="1"/>
</dbReference>
<dbReference type="SUPFAM" id="SSF102588">
    <property type="entry name" value="LmbE-like"/>
    <property type="match status" value="1"/>
</dbReference>
<comment type="caution">
    <text evidence="1">The sequence shown here is derived from an EMBL/GenBank/DDBJ whole genome shotgun (WGS) entry which is preliminary data.</text>
</comment>
<evidence type="ECO:0000313" key="2">
    <source>
        <dbReference type="Proteomes" id="UP000537126"/>
    </source>
</evidence>
<sequence length="253" mass="28539">MKTTQVEKVDILLIMAHPDDAELSCAGIIASQVAQGYRVAMADLTAGEMGSRGNADLRIREAEEAARILGVVARENLRLADAFFRLDYMATLRVIELIRYYRPDIVITNALHDRHPDHGRAAQLVKEACFYAGLRRISTFRDGQEQEAWRPKEIFHVIQDEFIEPTFVVDVTPFWEVKKRAIAAFASQFYVPGVSEKLSNEPETYISTPWFMERIEARGKEMGHFIGVDYGEGLVATKPLAVASLPLLLRQKA</sequence>
<dbReference type="InterPro" id="IPR003737">
    <property type="entry name" value="GlcNAc_PI_deacetylase-related"/>
</dbReference>
<protein>
    <submittedName>
        <fullName evidence="1">Bacillithiol biosynthesis deacetylase BshB1</fullName>
    </submittedName>
</protein>
<dbReference type="InterPro" id="IPR023842">
    <property type="entry name" value="Bacillithiol_biosynth_BshB1"/>
</dbReference>
<dbReference type="RefSeq" id="WP_166920515.1">
    <property type="nucleotide sequence ID" value="NZ_JAASRN010000003.1"/>
</dbReference>
<dbReference type="InterPro" id="IPR024078">
    <property type="entry name" value="LmbE-like_dom_sf"/>
</dbReference>
<reference evidence="1 2" key="1">
    <citation type="submission" date="2020-03" db="EMBL/GenBank/DDBJ databases">
        <title>Genomic Encyclopedia of Type Strains, Phase IV (KMG-IV): sequencing the most valuable type-strain genomes for metagenomic binning, comparative biology and taxonomic classification.</title>
        <authorList>
            <person name="Goeker M."/>
        </authorList>
    </citation>
    <scope>NUCLEOTIDE SEQUENCE [LARGE SCALE GENOMIC DNA]</scope>
    <source>
        <strain evidence="1 2">DSM 5718</strain>
    </source>
</reference>
<dbReference type="GO" id="GO:0071793">
    <property type="term" value="P:bacillithiol biosynthetic process"/>
    <property type="evidence" value="ECO:0007669"/>
    <property type="project" value="InterPro"/>
</dbReference>
<dbReference type="PANTHER" id="PTHR12993">
    <property type="entry name" value="N-ACETYLGLUCOSAMINYL-PHOSPHATIDYLINOSITOL DE-N-ACETYLASE-RELATED"/>
    <property type="match status" value="1"/>
</dbReference>
<dbReference type="AlphaFoldDB" id="A0A846MT31"/>
<keyword evidence="2" id="KW-1185">Reference proteome</keyword>
<gene>
    <name evidence="1" type="ORF">FHS56_002124</name>
</gene>
<dbReference type="Pfam" id="PF02585">
    <property type="entry name" value="PIG-L"/>
    <property type="match status" value="1"/>
</dbReference>
<dbReference type="Proteomes" id="UP000537126">
    <property type="component" value="Unassembled WGS sequence"/>
</dbReference>
<dbReference type="PANTHER" id="PTHR12993:SF30">
    <property type="entry name" value="N-ACETYL-ALPHA-D-GLUCOSAMINYL L-MALATE DEACETYLASE 1"/>
    <property type="match status" value="1"/>
</dbReference>
<dbReference type="GO" id="GO:0016811">
    <property type="term" value="F:hydrolase activity, acting on carbon-nitrogen (but not peptide) bonds, in linear amides"/>
    <property type="evidence" value="ECO:0007669"/>
    <property type="project" value="TreeGrafter"/>
</dbReference>